<feature type="chain" id="PRO_5008488003" evidence="5">
    <location>
        <begin position="22"/>
        <end position="254"/>
    </location>
</feature>
<gene>
    <name evidence="6" type="primary">faeI</name>
</gene>
<dbReference type="GO" id="GO:0009289">
    <property type="term" value="C:pilus"/>
    <property type="evidence" value="ECO:0007669"/>
    <property type="project" value="UniProtKB-SubCell"/>
</dbReference>
<organism evidence="6">
    <name type="scientific">Escherichia coli O169:H41</name>
    <dbReference type="NCBI Taxonomy" id="1446701"/>
    <lineage>
        <taxon>Bacteria</taxon>
        <taxon>Pseudomonadati</taxon>
        <taxon>Pseudomonadota</taxon>
        <taxon>Gammaproteobacteria</taxon>
        <taxon>Enterobacterales</taxon>
        <taxon>Enterobacteriaceae</taxon>
        <taxon>Escherichia</taxon>
    </lineage>
</organism>
<dbReference type="RefSeq" id="WP_001595075.1">
    <property type="nucleotide sequence ID" value="NZ_AP014654.1"/>
</dbReference>
<evidence type="ECO:0000256" key="2">
    <source>
        <dbReference type="ARBA" id="ARBA00022729"/>
    </source>
</evidence>
<evidence type="ECO:0000256" key="5">
    <source>
        <dbReference type="SAM" id="SignalP"/>
    </source>
</evidence>
<keyword evidence="3" id="KW-0281">Fimbrium</keyword>
<evidence type="ECO:0000313" key="6">
    <source>
        <dbReference type="EMBL" id="BAT57220.2"/>
    </source>
</evidence>
<comment type="similarity">
    <text evidence="4">Belongs to the fimbrial K88 protein family.</text>
</comment>
<comment type="subcellular location">
    <subcellularLocation>
        <location evidence="1">Fimbrium</location>
    </subcellularLocation>
</comment>
<protein>
    <submittedName>
        <fullName evidence="6">K88 minor fimbrial subunit faeI</fullName>
    </submittedName>
</protein>
<sequence>MIKLHTLILGAVCLCSSYTLAQWSPPGYDFNGGINLSGQVTSNRNPWVWQLGRNTDVPALKEKSRHSDGHWAVPLPASTILLGKTIRTVSSGREGLVPVIRIGKTELGQTLKWIEPGVALVTLPVHDEENQGTFTFKIKVNALLKFVSEGQEKYSGLYNDTNGNGFPARDFITPQNQTVTELKKIFITEPPLWLGKNIFVSDVVGVSKFADSSLRQLDGIYGAEMVPDSGKLQFRSGTLPSQWHVSLPISIEYQ</sequence>
<geneLocation type="plasmid" evidence="6">
    <name>pEntYN10</name>
</geneLocation>
<dbReference type="InterPro" id="IPR003467">
    <property type="entry name" value="Fimbrial_K88_FaeH"/>
</dbReference>
<feature type="signal peptide" evidence="5">
    <location>
        <begin position="1"/>
        <end position="21"/>
    </location>
</feature>
<keyword evidence="6" id="KW-0614">Plasmid</keyword>
<name>A0A0S3PN91_ECOLX</name>
<dbReference type="Pfam" id="PF02432">
    <property type="entry name" value="Fimbrial_K88"/>
    <property type="match status" value="1"/>
</dbReference>
<dbReference type="AlphaFoldDB" id="A0A0S3PN91"/>
<reference evidence="6" key="1">
    <citation type="journal article" date="2015" name="Virulence">
        <title>Characterization of unstable pEntYN10 from enterotoxigenic Escherichia coli (ETEC) O169:H41.</title>
        <authorList>
            <person name="Ban E."/>
            <person name="Yoshida Y."/>
            <person name="Wakushima M."/>
            <person name="Wajima T."/>
            <person name="Hamabata T."/>
            <person name="Ichikawa N."/>
            <person name="Abe H."/>
            <person name="Horiguchi Y."/>
            <person name="Hara-Kudo Y."/>
            <person name="Kage-Nakadai E."/>
            <person name="Yamamoto T."/>
            <person name="Wada T."/>
            <person name="Nishikawa Y."/>
        </authorList>
    </citation>
    <scope>NUCLEOTIDE SEQUENCE</scope>
    <source>
        <strain evidence="6">O169:H41</strain>
        <plasmid evidence="6">pEntYN10</plasmid>
    </source>
</reference>
<dbReference type="EMBL" id="AP014654">
    <property type="protein sequence ID" value="BAT57220.2"/>
    <property type="molecule type" value="Genomic_DNA"/>
</dbReference>
<accession>A0A0S3PN91</accession>
<dbReference type="GO" id="GO:0007155">
    <property type="term" value="P:cell adhesion"/>
    <property type="evidence" value="ECO:0007669"/>
    <property type="project" value="InterPro"/>
</dbReference>
<evidence type="ECO:0000256" key="3">
    <source>
        <dbReference type="ARBA" id="ARBA00023263"/>
    </source>
</evidence>
<keyword evidence="2 5" id="KW-0732">Signal</keyword>
<evidence type="ECO:0000256" key="4">
    <source>
        <dbReference type="ARBA" id="ARBA00049989"/>
    </source>
</evidence>
<evidence type="ECO:0000256" key="1">
    <source>
        <dbReference type="ARBA" id="ARBA00004561"/>
    </source>
</evidence>
<proteinExistence type="inferred from homology"/>